<evidence type="ECO:0000313" key="4">
    <source>
        <dbReference type="EMBL" id="KAF2656570.1"/>
    </source>
</evidence>
<dbReference type="Pfam" id="PF00106">
    <property type="entry name" value="adh_short"/>
    <property type="match status" value="1"/>
</dbReference>
<reference evidence="4" key="1">
    <citation type="journal article" date="2020" name="Stud. Mycol.">
        <title>101 Dothideomycetes genomes: a test case for predicting lifestyles and emergence of pathogens.</title>
        <authorList>
            <person name="Haridas S."/>
            <person name="Albert R."/>
            <person name="Binder M."/>
            <person name="Bloem J."/>
            <person name="Labutti K."/>
            <person name="Salamov A."/>
            <person name="Andreopoulos B."/>
            <person name="Baker S."/>
            <person name="Barry K."/>
            <person name="Bills G."/>
            <person name="Bluhm B."/>
            <person name="Cannon C."/>
            <person name="Castanera R."/>
            <person name="Culley D."/>
            <person name="Daum C."/>
            <person name="Ezra D."/>
            <person name="Gonzalez J."/>
            <person name="Henrissat B."/>
            <person name="Kuo A."/>
            <person name="Liang C."/>
            <person name="Lipzen A."/>
            <person name="Lutzoni F."/>
            <person name="Magnuson J."/>
            <person name="Mondo S."/>
            <person name="Nolan M."/>
            <person name="Ohm R."/>
            <person name="Pangilinan J."/>
            <person name="Park H.-J."/>
            <person name="Ramirez L."/>
            <person name="Alfaro M."/>
            <person name="Sun H."/>
            <person name="Tritt A."/>
            <person name="Yoshinaga Y."/>
            <person name="Zwiers L.-H."/>
            <person name="Turgeon B."/>
            <person name="Goodwin S."/>
            <person name="Spatafora J."/>
            <person name="Crous P."/>
            <person name="Grigoriev I."/>
        </authorList>
    </citation>
    <scope>NUCLEOTIDE SEQUENCE</scope>
    <source>
        <strain evidence="4">CBS 122681</strain>
    </source>
</reference>
<dbReference type="EMBL" id="MU004334">
    <property type="protein sequence ID" value="KAF2656570.1"/>
    <property type="molecule type" value="Genomic_DNA"/>
</dbReference>
<dbReference type="SUPFAM" id="SSF51735">
    <property type="entry name" value="NAD(P)-binding Rossmann-fold domains"/>
    <property type="match status" value="1"/>
</dbReference>
<protein>
    <submittedName>
        <fullName evidence="4">NAD(P)-binding protein</fullName>
    </submittedName>
</protein>
<keyword evidence="2" id="KW-0521">NADP</keyword>
<keyword evidence="5" id="KW-1185">Reference proteome</keyword>
<dbReference type="InterPro" id="IPR002347">
    <property type="entry name" value="SDR_fam"/>
</dbReference>
<dbReference type="GO" id="GO:0016491">
    <property type="term" value="F:oxidoreductase activity"/>
    <property type="evidence" value="ECO:0007669"/>
    <property type="project" value="UniProtKB-KW"/>
</dbReference>
<dbReference type="PANTHER" id="PTHR24320">
    <property type="entry name" value="RETINOL DEHYDROGENASE"/>
    <property type="match status" value="1"/>
</dbReference>
<dbReference type="OrthoDB" id="191139at2759"/>
<proteinExistence type="inferred from homology"/>
<evidence type="ECO:0000256" key="1">
    <source>
        <dbReference type="ARBA" id="ARBA00006484"/>
    </source>
</evidence>
<sequence>MPFAGVGFWTVWSQFFPGNKAPLTENTIPSQKGRVFIVTGGSSGLGYELSKILYRAGGRVYILSRTKANVDKAIESIEKSATSKDGDEPGVLRSIHLDLEDLTSVRDAALEFLRREERLDVLFNNAGVTSIPAGTKTKQDIEYHIGVNVVGHVLLEALLRPVLSQTAKTAAKDTVRVIWSASILVELGSSRGGVRVETLDKPGSDIGELYAASKVGSWFVASEITRRFGRDTGVVQVAGNPGNYVTNVWRTTPGFIYYPFRLVLRNPVYGAYTYLWMALAEEVTMDDAMSGKYATCNGRWHPGQRDDLLLALRGKDEGGTGQASAFYEWCHSKITPCRSTARLGGC</sequence>
<keyword evidence="3" id="KW-0560">Oxidoreductase</keyword>
<dbReference type="AlphaFoldDB" id="A0A6A6T9V9"/>
<name>A0A6A6T9V9_9PLEO</name>
<dbReference type="PANTHER" id="PTHR24320:SF236">
    <property type="entry name" value="SHORT-CHAIN DEHYDROGENASE-RELATED"/>
    <property type="match status" value="1"/>
</dbReference>
<organism evidence="4 5">
    <name type="scientific">Lophiostoma macrostomum CBS 122681</name>
    <dbReference type="NCBI Taxonomy" id="1314788"/>
    <lineage>
        <taxon>Eukaryota</taxon>
        <taxon>Fungi</taxon>
        <taxon>Dikarya</taxon>
        <taxon>Ascomycota</taxon>
        <taxon>Pezizomycotina</taxon>
        <taxon>Dothideomycetes</taxon>
        <taxon>Pleosporomycetidae</taxon>
        <taxon>Pleosporales</taxon>
        <taxon>Lophiostomataceae</taxon>
        <taxon>Lophiostoma</taxon>
    </lineage>
</organism>
<evidence type="ECO:0000256" key="2">
    <source>
        <dbReference type="ARBA" id="ARBA00022857"/>
    </source>
</evidence>
<dbReference type="PRINTS" id="PR00081">
    <property type="entry name" value="GDHRDH"/>
</dbReference>
<accession>A0A6A6T9V9</accession>
<evidence type="ECO:0000313" key="5">
    <source>
        <dbReference type="Proteomes" id="UP000799324"/>
    </source>
</evidence>
<dbReference type="Gene3D" id="3.40.50.720">
    <property type="entry name" value="NAD(P)-binding Rossmann-like Domain"/>
    <property type="match status" value="1"/>
</dbReference>
<dbReference type="InterPro" id="IPR036291">
    <property type="entry name" value="NAD(P)-bd_dom_sf"/>
</dbReference>
<evidence type="ECO:0000256" key="3">
    <source>
        <dbReference type="ARBA" id="ARBA00023002"/>
    </source>
</evidence>
<comment type="similarity">
    <text evidence="1">Belongs to the short-chain dehydrogenases/reductases (SDR) family.</text>
</comment>
<dbReference type="Proteomes" id="UP000799324">
    <property type="component" value="Unassembled WGS sequence"/>
</dbReference>
<gene>
    <name evidence="4" type="ORF">K491DRAFT_777804</name>
</gene>